<protein>
    <submittedName>
        <fullName evidence="1">C41eaf21-0583-432f-9109-9b6f02234e25</fullName>
    </submittedName>
</protein>
<evidence type="ECO:0000313" key="1">
    <source>
        <dbReference type="EMBL" id="CAD6441204.1"/>
    </source>
</evidence>
<comment type="caution">
    <text evidence="1">The sequence shown here is derived from an EMBL/GenBank/DDBJ whole genome shotgun (WGS) entry which is preliminary data.</text>
</comment>
<accession>A0A8H2VN02</accession>
<dbReference type="EMBL" id="CAJHIA010000003">
    <property type="protein sequence ID" value="CAD6441204.1"/>
    <property type="molecule type" value="Genomic_DNA"/>
</dbReference>
<dbReference type="Proteomes" id="UP000624404">
    <property type="component" value="Unassembled WGS sequence"/>
</dbReference>
<evidence type="ECO:0000313" key="2">
    <source>
        <dbReference type="Proteomes" id="UP000624404"/>
    </source>
</evidence>
<keyword evidence="2" id="KW-1185">Reference proteome</keyword>
<organism evidence="1 2">
    <name type="scientific">Sclerotinia trifoliorum</name>
    <dbReference type="NCBI Taxonomy" id="28548"/>
    <lineage>
        <taxon>Eukaryota</taxon>
        <taxon>Fungi</taxon>
        <taxon>Dikarya</taxon>
        <taxon>Ascomycota</taxon>
        <taxon>Pezizomycotina</taxon>
        <taxon>Leotiomycetes</taxon>
        <taxon>Helotiales</taxon>
        <taxon>Sclerotiniaceae</taxon>
        <taxon>Sclerotinia</taxon>
    </lineage>
</organism>
<proteinExistence type="predicted"/>
<name>A0A8H2VN02_9HELO</name>
<sequence length="89" mass="10281">MAKSQPVAGETVEYLIHIRRCIWNGNLFVGGLRLISAYSVAAWTVISRNSRSPAYVKDSSWAYRWDSELWWIVERKRSPGNPTNLRLID</sequence>
<reference evidence="1" key="1">
    <citation type="submission" date="2020-10" db="EMBL/GenBank/DDBJ databases">
        <authorList>
            <person name="Kusch S."/>
        </authorList>
    </citation>
    <scope>NUCLEOTIDE SEQUENCE</scope>
    <source>
        <strain evidence="1">SwB9</strain>
    </source>
</reference>
<dbReference type="AlphaFoldDB" id="A0A8H2VN02"/>
<gene>
    <name evidence="1" type="ORF">SCLTRI_LOCUS994</name>
</gene>